<dbReference type="InterPro" id="IPR018858">
    <property type="entry name" value="DUF2458"/>
</dbReference>
<dbReference type="VEuPathDB" id="FungiDB:PMAA_068930"/>
<name>B6Q8J5_TALMQ</name>
<dbReference type="EMBL" id="DS995900">
    <property type="protein sequence ID" value="EEA25799.1"/>
    <property type="molecule type" value="Genomic_DNA"/>
</dbReference>
<evidence type="ECO:0000313" key="2">
    <source>
        <dbReference type="EMBL" id="EEA25799.1"/>
    </source>
</evidence>
<feature type="compositionally biased region" description="Polar residues" evidence="1">
    <location>
        <begin position="70"/>
        <end position="80"/>
    </location>
</feature>
<sequence>MHLTAQNQDFSTRIQHLIKSQREHERTWWKAREALIEKQAAREEKRRRIEEVLKSVGASSAGASTNATSPEGTTGKISQENATELKAYDSKVYQASLDMARAMETELCRLGVPFFCIDRSLVSTIEDEKGGTVTAGAGEHTAMTTTTTTKISKEELEVLKRRILDLLVDLCS</sequence>
<dbReference type="PhylomeDB" id="B6Q8J5"/>
<feature type="region of interest" description="Disordered" evidence="1">
    <location>
        <begin position="57"/>
        <end position="80"/>
    </location>
</feature>
<gene>
    <name evidence="2" type="ORF">PMAA_068930</name>
</gene>
<proteinExistence type="predicted"/>
<evidence type="ECO:0000313" key="3">
    <source>
        <dbReference type="Proteomes" id="UP000001294"/>
    </source>
</evidence>
<organism evidence="2 3">
    <name type="scientific">Talaromyces marneffei (strain ATCC 18224 / CBS 334.59 / QM 7333)</name>
    <name type="common">Penicillium marneffei</name>
    <dbReference type="NCBI Taxonomy" id="441960"/>
    <lineage>
        <taxon>Eukaryota</taxon>
        <taxon>Fungi</taxon>
        <taxon>Dikarya</taxon>
        <taxon>Ascomycota</taxon>
        <taxon>Pezizomycotina</taxon>
        <taxon>Eurotiomycetes</taxon>
        <taxon>Eurotiomycetidae</taxon>
        <taxon>Eurotiales</taxon>
        <taxon>Trichocomaceae</taxon>
        <taxon>Talaromyces</taxon>
        <taxon>Talaromyces sect. Talaromyces</taxon>
    </lineage>
</organism>
<dbReference type="AlphaFoldDB" id="B6Q8J5"/>
<dbReference type="OrthoDB" id="5363415at2759"/>
<dbReference type="HOGENOM" id="CLU_089396_1_0_1"/>
<dbReference type="Pfam" id="PF10454">
    <property type="entry name" value="DUF2458"/>
    <property type="match status" value="1"/>
</dbReference>
<protein>
    <submittedName>
        <fullName evidence="2">Uncharacterized protein</fullName>
    </submittedName>
</protein>
<keyword evidence="3" id="KW-1185">Reference proteome</keyword>
<evidence type="ECO:0000256" key="1">
    <source>
        <dbReference type="SAM" id="MobiDB-lite"/>
    </source>
</evidence>
<reference evidence="3" key="1">
    <citation type="journal article" date="2015" name="Genome Announc.">
        <title>Genome sequence of the AIDS-associated pathogen Penicillium marneffei (ATCC18224) and its near taxonomic relative Talaromyces stipitatus (ATCC10500).</title>
        <authorList>
            <person name="Nierman W.C."/>
            <person name="Fedorova-Abrams N.D."/>
            <person name="Andrianopoulos A."/>
        </authorList>
    </citation>
    <scope>NUCLEOTIDE SEQUENCE [LARGE SCALE GENOMIC DNA]</scope>
    <source>
        <strain evidence="3">ATCC 18224 / CBS 334.59 / QM 7333</strain>
    </source>
</reference>
<feature type="compositionally biased region" description="Low complexity" evidence="1">
    <location>
        <begin position="57"/>
        <end position="69"/>
    </location>
</feature>
<dbReference type="Proteomes" id="UP000001294">
    <property type="component" value="Unassembled WGS sequence"/>
</dbReference>
<accession>B6Q8J5</accession>